<protein>
    <submittedName>
        <fullName evidence="3">GNAT family protein</fullName>
        <ecNumber evidence="3">2.-.-.-</ecNumber>
    </submittedName>
</protein>
<proteinExistence type="predicted"/>
<dbReference type="InterPro" id="IPR000182">
    <property type="entry name" value="GNAT_dom"/>
</dbReference>
<feature type="region of interest" description="Disordered" evidence="1">
    <location>
        <begin position="1"/>
        <end position="21"/>
    </location>
</feature>
<geneLocation type="plasmid" evidence="3">
    <name>unnamed4</name>
</geneLocation>
<dbReference type="GO" id="GO:0016747">
    <property type="term" value="F:acyltransferase activity, transferring groups other than amino-acyl groups"/>
    <property type="evidence" value="ECO:0007669"/>
    <property type="project" value="InterPro"/>
</dbReference>
<dbReference type="Pfam" id="PF13302">
    <property type="entry name" value="Acetyltransf_3"/>
    <property type="match status" value="1"/>
</dbReference>
<dbReference type="RefSeq" id="WP_353476699.1">
    <property type="nucleotide sequence ID" value="NZ_CP123389.1"/>
</dbReference>
<evidence type="ECO:0000256" key="1">
    <source>
        <dbReference type="SAM" id="MobiDB-lite"/>
    </source>
</evidence>
<dbReference type="Gene3D" id="3.40.630.30">
    <property type="match status" value="1"/>
</dbReference>
<dbReference type="PROSITE" id="PS51186">
    <property type="entry name" value="GNAT"/>
    <property type="match status" value="1"/>
</dbReference>
<feature type="domain" description="N-acetyltransferase" evidence="2">
    <location>
        <begin position="38"/>
        <end position="184"/>
    </location>
</feature>
<dbReference type="EMBL" id="CP123389">
    <property type="protein sequence ID" value="XCC97809.1"/>
    <property type="molecule type" value="Genomic_DNA"/>
</dbReference>
<dbReference type="AlphaFoldDB" id="A0AAU8ATI1"/>
<dbReference type="SUPFAM" id="SSF55729">
    <property type="entry name" value="Acyl-CoA N-acyltransferases (Nat)"/>
    <property type="match status" value="1"/>
</dbReference>
<organism evidence="3">
    <name type="scientific">Alloyangia sp. H15</name>
    <dbReference type="NCBI Taxonomy" id="3029062"/>
    <lineage>
        <taxon>Bacteria</taxon>
        <taxon>Pseudomonadati</taxon>
        <taxon>Pseudomonadota</taxon>
        <taxon>Alphaproteobacteria</taxon>
        <taxon>Rhodobacterales</taxon>
        <taxon>Roseobacteraceae</taxon>
        <taxon>Alloyangia</taxon>
    </lineage>
</organism>
<keyword evidence="3" id="KW-0808">Transferase</keyword>
<evidence type="ECO:0000313" key="3">
    <source>
        <dbReference type="EMBL" id="XCC97809.1"/>
    </source>
</evidence>
<keyword evidence="3" id="KW-0614">Plasmid</keyword>
<evidence type="ECO:0000259" key="2">
    <source>
        <dbReference type="PROSITE" id="PS51186"/>
    </source>
</evidence>
<dbReference type="InterPro" id="IPR016181">
    <property type="entry name" value="Acyl_CoA_acyltransferase"/>
</dbReference>
<name>A0AAU8ATI1_9RHOB</name>
<sequence length="310" mass="34267">MTNREACLDPPPSRMLGSFPMGRPKMDRYPQRLEQGDFCLRPMTRSDLPAVSQQLGALETARWLAAVPHPFLQSDAEVFWRHAMDPAQRVRIIECGGDVAGCLGLGASVWFWLEPAQRGRGLMQRVLRAAISCHFAATLAPPLIATCRRDNQSSAGVLAVTGFARAPASRRMFFQATHAAQDCHDYVMTAGQWHLLNPPRLEACGLILRPVRQQDAPAAVRMLPFAATARPAIWPSPEDMHGFIERHRCRSPLCGLFALEDEMRCLIALALIDREASAFSLLCPEPRNRDRCEDAIRQVLGVPNGHGAGS</sequence>
<accession>A0AAU8ATI1</accession>
<reference evidence="3" key="1">
    <citation type="submission" date="2023-02" db="EMBL/GenBank/DDBJ databases">
        <title>Description and genomic characterization of Salipiger bruguierae sp. nov., isolated from the sediment of mangrove plant Bruguiera sexangula.</title>
        <authorList>
            <person name="Long M."/>
        </authorList>
    </citation>
    <scope>NUCLEOTIDE SEQUENCE</scope>
    <source>
        <strain evidence="3">H15</strain>
        <plasmid evidence="3">unnamed4</plasmid>
    </source>
</reference>
<dbReference type="EC" id="2.-.-.-" evidence="3"/>
<gene>
    <name evidence="3" type="ORF">PVT71_28335</name>
</gene>